<keyword evidence="3" id="KW-1185">Reference proteome</keyword>
<dbReference type="EMBL" id="QXXA01000004">
    <property type="protein sequence ID" value="NBI05946.1"/>
    <property type="molecule type" value="Genomic_DNA"/>
</dbReference>
<protein>
    <recommendedName>
        <fullName evidence="4">Energy-coupling factor transport system substrate-specific component</fullName>
    </recommendedName>
</protein>
<evidence type="ECO:0000313" key="2">
    <source>
        <dbReference type="EMBL" id="NBI05946.1"/>
    </source>
</evidence>
<name>A0A845QWQ5_9CLOT</name>
<dbReference type="Proteomes" id="UP000467132">
    <property type="component" value="Unassembled WGS sequence"/>
</dbReference>
<keyword evidence="1" id="KW-0812">Transmembrane</keyword>
<sequence>MKVRDLVLIAILSATLTASKMALSFVPNVEIVTLLFIIYTVVFGFKRAILVSIIFSTTEIFVWGFNTWLIGYYLIWPILVIITSVINYKTQNEYIYAVLAGIFGLSFGLFFALTESVFYGVGYGITYWIRGLLFDIIHGFSNFILVLILFKPIKNIIEKQGARFN</sequence>
<evidence type="ECO:0000256" key="1">
    <source>
        <dbReference type="SAM" id="Phobius"/>
    </source>
</evidence>
<proteinExistence type="predicted"/>
<reference evidence="2 3" key="1">
    <citation type="submission" date="2018-08" db="EMBL/GenBank/DDBJ databases">
        <title>Murine metabolic-syndrome-specific gut microbial biobank.</title>
        <authorList>
            <person name="Liu C."/>
        </authorList>
    </citation>
    <scope>NUCLEOTIDE SEQUENCE [LARGE SCALE GENOMIC DNA]</scope>
    <source>
        <strain evidence="2 3">583</strain>
    </source>
</reference>
<feature type="transmembrane region" description="Helical" evidence="1">
    <location>
        <begin position="94"/>
        <end position="113"/>
    </location>
</feature>
<dbReference type="RefSeq" id="WP_160196432.1">
    <property type="nucleotide sequence ID" value="NZ_QXXA01000004.1"/>
</dbReference>
<gene>
    <name evidence="2" type="ORF">D3Z33_03625</name>
</gene>
<dbReference type="OrthoDB" id="5198189at2"/>
<feature type="transmembrane region" description="Helical" evidence="1">
    <location>
        <begin position="125"/>
        <end position="150"/>
    </location>
</feature>
<dbReference type="AlphaFoldDB" id="A0A845QWQ5"/>
<evidence type="ECO:0000313" key="3">
    <source>
        <dbReference type="Proteomes" id="UP000467132"/>
    </source>
</evidence>
<feature type="transmembrane region" description="Helical" evidence="1">
    <location>
        <begin position="67"/>
        <end position="88"/>
    </location>
</feature>
<evidence type="ECO:0008006" key="4">
    <source>
        <dbReference type="Google" id="ProtNLM"/>
    </source>
</evidence>
<organism evidence="2 3">
    <name type="scientific">Senegalia massiliensis</name>
    <dbReference type="NCBI Taxonomy" id="1720316"/>
    <lineage>
        <taxon>Bacteria</taxon>
        <taxon>Bacillati</taxon>
        <taxon>Bacillota</taxon>
        <taxon>Clostridia</taxon>
        <taxon>Eubacteriales</taxon>
        <taxon>Clostridiaceae</taxon>
        <taxon>Senegalia</taxon>
    </lineage>
</organism>
<feature type="transmembrane region" description="Helical" evidence="1">
    <location>
        <begin position="34"/>
        <end position="55"/>
    </location>
</feature>
<dbReference type="Gene3D" id="1.10.1760.20">
    <property type="match status" value="1"/>
</dbReference>
<keyword evidence="1" id="KW-0472">Membrane</keyword>
<comment type="caution">
    <text evidence="2">The sequence shown here is derived from an EMBL/GenBank/DDBJ whole genome shotgun (WGS) entry which is preliminary data.</text>
</comment>
<keyword evidence="1" id="KW-1133">Transmembrane helix</keyword>
<accession>A0A845QWQ5</accession>